<keyword evidence="1" id="KW-1133">Transmembrane helix</keyword>
<reference evidence="2" key="1">
    <citation type="journal article" date="2021" name="Microorganisms">
        <title>Acidisoma silvae sp. nov. and Acidisomacellulosilytica sp. nov., Two Acidophilic Bacteria Isolated from Decaying Wood, Hydrolyzing Cellulose and Producing Poly-3-hydroxybutyrate.</title>
        <authorList>
            <person name="Mieszkin S."/>
            <person name="Pouder E."/>
            <person name="Uroz S."/>
            <person name="Simon-Colin C."/>
            <person name="Alain K."/>
        </authorList>
    </citation>
    <scope>NUCLEOTIDE SEQUENCE</scope>
    <source>
        <strain evidence="2">HW T2.11</strain>
    </source>
</reference>
<evidence type="ECO:0000256" key="1">
    <source>
        <dbReference type="SAM" id="Phobius"/>
    </source>
</evidence>
<comment type="caution">
    <text evidence="2">The sequence shown here is derived from an EMBL/GenBank/DDBJ whole genome shotgun (WGS) entry which is preliminary data.</text>
</comment>
<dbReference type="Proteomes" id="UP000708298">
    <property type="component" value="Unassembled WGS sequence"/>
</dbReference>
<evidence type="ECO:0000313" key="2">
    <source>
        <dbReference type="EMBL" id="MCB8876943.1"/>
    </source>
</evidence>
<feature type="transmembrane region" description="Helical" evidence="1">
    <location>
        <begin position="45"/>
        <end position="64"/>
    </location>
</feature>
<dbReference type="GO" id="GO:0055085">
    <property type="term" value="P:transmembrane transport"/>
    <property type="evidence" value="ECO:0007669"/>
    <property type="project" value="InterPro"/>
</dbReference>
<keyword evidence="1" id="KW-0472">Membrane</keyword>
<dbReference type="InterPro" id="IPR007251">
    <property type="entry name" value="Iron_permease_Fet4"/>
</dbReference>
<dbReference type="AlphaFoldDB" id="A0A963YTV8"/>
<keyword evidence="1" id="KW-0812">Transmembrane</keyword>
<name>A0A963YTV8_9PROT</name>
<proteinExistence type="predicted"/>
<gene>
    <name evidence="2" type="ORF">ASILVAE211_17245</name>
</gene>
<dbReference type="Pfam" id="PF04120">
    <property type="entry name" value="Iron_permease"/>
    <property type="match status" value="1"/>
</dbReference>
<feature type="transmembrane region" description="Helical" evidence="1">
    <location>
        <begin position="70"/>
        <end position="89"/>
    </location>
</feature>
<evidence type="ECO:0000313" key="3">
    <source>
        <dbReference type="Proteomes" id="UP000708298"/>
    </source>
</evidence>
<reference evidence="2" key="2">
    <citation type="submission" date="2021-01" db="EMBL/GenBank/DDBJ databases">
        <authorList>
            <person name="Mieszkin S."/>
            <person name="Pouder E."/>
            <person name="Alain K."/>
        </authorList>
    </citation>
    <scope>NUCLEOTIDE SEQUENCE</scope>
    <source>
        <strain evidence="2">HW T2.11</strain>
    </source>
</reference>
<keyword evidence="3" id="KW-1185">Reference proteome</keyword>
<organism evidence="2 3">
    <name type="scientific">Acidisoma silvae</name>
    <dbReference type="NCBI Taxonomy" id="2802396"/>
    <lineage>
        <taxon>Bacteria</taxon>
        <taxon>Pseudomonadati</taxon>
        <taxon>Pseudomonadota</taxon>
        <taxon>Alphaproteobacteria</taxon>
        <taxon>Acetobacterales</taxon>
        <taxon>Acidocellaceae</taxon>
        <taxon>Acidisoma</taxon>
    </lineage>
</organism>
<protein>
    <submittedName>
        <fullName evidence="2">Low affinity iron permease family protein</fullName>
    </submittedName>
</protein>
<accession>A0A963YTV8</accession>
<dbReference type="RefSeq" id="WP_227322601.1">
    <property type="nucleotide sequence ID" value="NZ_JAESVB010000009.1"/>
</dbReference>
<sequence length="178" mass="19830">MTEPAIAMTLEAPHARKVKPDKEKAMEVLFSRFAQKTGVLLGRPLTFVTACLVIIVWGVTGPLFHYSDTWQLVVNTGTSVITFLMVFLLQHGQNRDTRMIQIKLDELIRANETARNALLGLEDLSDADMRLIQARFAALSKAVALPEELDEVEEDLGKATANLRNARRRIADTLSTDP</sequence>
<dbReference type="EMBL" id="JAESVB010000009">
    <property type="protein sequence ID" value="MCB8876943.1"/>
    <property type="molecule type" value="Genomic_DNA"/>
</dbReference>